<evidence type="ECO:0000313" key="2">
    <source>
        <dbReference type="EMBL" id="SUE15444.1"/>
    </source>
</evidence>
<organism evidence="2 3">
    <name type="scientific">Rhodococcus gordoniae</name>
    <dbReference type="NCBI Taxonomy" id="223392"/>
    <lineage>
        <taxon>Bacteria</taxon>
        <taxon>Bacillati</taxon>
        <taxon>Actinomycetota</taxon>
        <taxon>Actinomycetes</taxon>
        <taxon>Mycobacteriales</taxon>
        <taxon>Nocardiaceae</taxon>
        <taxon>Rhodococcus</taxon>
    </lineage>
</organism>
<feature type="compositionally biased region" description="Acidic residues" evidence="1">
    <location>
        <begin position="35"/>
        <end position="50"/>
    </location>
</feature>
<keyword evidence="3" id="KW-1185">Reference proteome</keyword>
<dbReference type="EMBL" id="UGVI01000001">
    <property type="protein sequence ID" value="SUE15444.1"/>
    <property type="molecule type" value="Genomic_DNA"/>
</dbReference>
<evidence type="ECO:0000256" key="1">
    <source>
        <dbReference type="SAM" id="MobiDB-lite"/>
    </source>
</evidence>
<dbReference type="Proteomes" id="UP000254569">
    <property type="component" value="Unassembled WGS sequence"/>
</dbReference>
<reference evidence="2 3" key="1">
    <citation type="submission" date="2018-06" db="EMBL/GenBank/DDBJ databases">
        <authorList>
            <consortium name="Pathogen Informatics"/>
            <person name="Doyle S."/>
        </authorList>
    </citation>
    <scope>NUCLEOTIDE SEQUENCE [LARGE SCALE GENOMIC DNA]</scope>
    <source>
        <strain evidence="2 3">NCTC13296</strain>
    </source>
</reference>
<evidence type="ECO:0000313" key="3">
    <source>
        <dbReference type="Proteomes" id="UP000254569"/>
    </source>
</evidence>
<feature type="region of interest" description="Disordered" evidence="1">
    <location>
        <begin position="1"/>
        <end position="50"/>
    </location>
</feature>
<proteinExistence type="predicted"/>
<name>A0A379LZD5_9NOCA</name>
<gene>
    <name evidence="2" type="ORF">NCTC13296_02306</name>
</gene>
<dbReference type="RefSeq" id="WP_167352079.1">
    <property type="nucleotide sequence ID" value="NZ_LPZN01000015.1"/>
</dbReference>
<protein>
    <submittedName>
        <fullName evidence="2">Uncharacterized protein</fullName>
    </submittedName>
</protein>
<accession>A0A379LZD5</accession>
<sequence>MSSTEGSADSYDPAQDPDADPDNLLSKAPRQPDQAEGEDEPAETGDTEQS</sequence>
<dbReference type="AlphaFoldDB" id="A0A379LZD5"/>